<evidence type="ECO:0000259" key="4">
    <source>
        <dbReference type="Pfam" id="PF20611"/>
    </source>
</evidence>
<dbReference type="Pfam" id="PF20611">
    <property type="entry name" value="DUF6801"/>
    <property type="match status" value="1"/>
</dbReference>
<dbReference type="InterPro" id="IPR046542">
    <property type="entry name" value="DUF6801"/>
</dbReference>
<keyword evidence="2" id="KW-0472">Membrane</keyword>
<dbReference type="RefSeq" id="WP_179502674.1">
    <property type="nucleotide sequence ID" value="NZ_JACCAA010000001.1"/>
</dbReference>
<dbReference type="EMBL" id="JACCAA010000001">
    <property type="protein sequence ID" value="NYG59650.1"/>
    <property type="molecule type" value="Genomic_DNA"/>
</dbReference>
<keyword evidence="2" id="KW-0812">Transmembrane</keyword>
<evidence type="ECO:0000256" key="2">
    <source>
        <dbReference type="SAM" id="Phobius"/>
    </source>
</evidence>
<keyword evidence="3" id="KW-0732">Signal</keyword>
<dbReference type="Proteomes" id="UP000540656">
    <property type="component" value="Unassembled WGS sequence"/>
</dbReference>
<keyword evidence="2" id="KW-1133">Transmembrane helix</keyword>
<reference evidence="5 6" key="1">
    <citation type="submission" date="2020-07" db="EMBL/GenBank/DDBJ databases">
        <title>Sequencing the genomes of 1000 actinobacteria strains.</title>
        <authorList>
            <person name="Klenk H.-P."/>
        </authorList>
    </citation>
    <scope>NUCLEOTIDE SEQUENCE [LARGE SCALE GENOMIC DNA]</scope>
    <source>
        <strain evidence="5 6">DSM 23819</strain>
    </source>
</reference>
<organism evidence="5 6">
    <name type="scientific">Nocardioides daedukensis</name>
    <dbReference type="NCBI Taxonomy" id="634462"/>
    <lineage>
        <taxon>Bacteria</taxon>
        <taxon>Bacillati</taxon>
        <taxon>Actinomycetota</taxon>
        <taxon>Actinomycetes</taxon>
        <taxon>Propionibacteriales</taxon>
        <taxon>Nocardioidaceae</taxon>
        <taxon>Nocardioides</taxon>
    </lineage>
</organism>
<evidence type="ECO:0000313" key="6">
    <source>
        <dbReference type="Proteomes" id="UP000540656"/>
    </source>
</evidence>
<evidence type="ECO:0000256" key="1">
    <source>
        <dbReference type="SAM" id="MobiDB-lite"/>
    </source>
</evidence>
<feature type="domain" description="DUF6801" evidence="4">
    <location>
        <begin position="40"/>
        <end position="172"/>
    </location>
</feature>
<feature type="compositionally biased region" description="Gly residues" evidence="1">
    <location>
        <begin position="223"/>
        <end position="270"/>
    </location>
</feature>
<feature type="chain" id="PRO_5031299588" evidence="3">
    <location>
        <begin position="33"/>
        <end position="384"/>
    </location>
</feature>
<feature type="region of interest" description="Disordered" evidence="1">
    <location>
        <begin position="200"/>
        <end position="347"/>
    </location>
</feature>
<accession>A0A7Y9S0G4</accession>
<name>A0A7Y9S0G4_9ACTN</name>
<feature type="signal peptide" evidence="3">
    <location>
        <begin position="1"/>
        <end position="32"/>
    </location>
</feature>
<feature type="compositionally biased region" description="Low complexity" evidence="1">
    <location>
        <begin position="276"/>
        <end position="296"/>
    </location>
</feature>
<dbReference type="AlphaFoldDB" id="A0A7Y9S0G4"/>
<comment type="caution">
    <text evidence="5">The sequence shown here is derived from an EMBL/GenBank/DDBJ whole genome shotgun (WGS) entry which is preliminary data.</text>
</comment>
<gene>
    <name evidence="5" type="ORF">BJ980_002573</name>
</gene>
<evidence type="ECO:0000256" key="3">
    <source>
        <dbReference type="SAM" id="SignalP"/>
    </source>
</evidence>
<sequence>MRNRMITGAAVAALAVPLGAFGALGVAPAAHAATGSGSASYACQLSGGLDRNTDVSVQVDLSVPDSVTAGDTATATGTLRVKLPEDVRREARASWAANATLSSSTMSLVVTVGGESRNIVVSVPANKQKLSSPVTYTYDISLSDVTVPENATGALEVSLPGNGYATNTANSSSTKVAFNAVIAMDGVTRSRNLACALPSSANPRVASVPVTARAETPAPDPGGETGGPGDGSGSGGTGGSGGGGGTGGSGGSTGGGGAFGLPTIPGGGSDFGAFDPPASGGSAGVAPPGGTVPGTPKLGSLLSPGSALTGSPDGETPVPLAPGLESRADQKDTADTGLPPQTRTGLSLPSNEILVGVAGAIVLLALGVLLPARLHLRRRREEAA</sequence>
<proteinExistence type="predicted"/>
<evidence type="ECO:0000313" key="5">
    <source>
        <dbReference type="EMBL" id="NYG59650.1"/>
    </source>
</evidence>
<protein>
    <submittedName>
        <fullName evidence="5">Putative membrane protein YgcG</fullName>
    </submittedName>
</protein>
<keyword evidence="6" id="KW-1185">Reference proteome</keyword>
<feature type="transmembrane region" description="Helical" evidence="2">
    <location>
        <begin position="353"/>
        <end position="372"/>
    </location>
</feature>